<feature type="domain" description="ABC transporter" evidence="9">
    <location>
        <begin position="6"/>
        <end position="236"/>
    </location>
</feature>
<dbReference type="EMBL" id="JAFBEC010000003">
    <property type="protein sequence ID" value="MBM7632377.1"/>
    <property type="molecule type" value="Genomic_DNA"/>
</dbReference>
<comment type="similarity">
    <text evidence="8">Belongs to the ABC transporter superfamily. Drug exporter-1 (DrugE1) (TC 3.A.1.105) family.</text>
</comment>
<dbReference type="SMART" id="SM00382">
    <property type="entry name" value="AAA"/>
    <property type="match status" value="1"/>
</dbReference>
<dbReference type="Proteomes" id="UP000741863">
    <property type="component" value="Unassembled WGS sequence"/>
</dbReference>
<dbReference type="InterPro" id="IPR025302">
    <property type="entry name" value="DrrA1/2-like_C"/>
</dbReference>
<keyword evidence="3" id="KW-1003">Cell membrane</keyword>
<keyword evidence="5 10" id="KW-0067">ATP-binding</keyword>
<evidence type="ECO:0000256" key="2">
    <source>
        <dbReference type="ARBA" id="ARBA00022448"/>
    </source>
</evidence>
<dbReference type="InterPro" id="IPR027417">
    <property type="entry name" value="P-loop_NTPase"/>
</dbReference>
<keyword evidence="6" id="KW-1278">Translocase</keyword>
<evidence type="ECO:0000256" key="6">
    <source>
        <dbReference type="ARBA" id="ARBA00022967"/>
    </source>
</evidence>
<protein>
    <submittedName>
        <fullName evidence="10">ABC-2 type transport system ATP-binding protein</fullName>
    </submittedName>
</protein>
<dbReference type="GO" id="GO:0005524">
    <property type="term" value="F:ATP binding"/>
    <property type="evidence" value="ECO:0007669"/>
    <property type="project" value="UniProtKB-KW"/>
</dbReference>
<dbReference type="Pfam" id="PF13732">
    <property type="entry name" value="DrrA1-3_C"/>
    <property type="match status" value="1"/>
</dbReference>
<proteinExistence type="inferred from homology"/>
<comment type="caution">
    <text evidence="10">The sequence shown here is derived from an EMBL/GenBank/DDBJ whole genome shotgun (WGS) entry which is preliminary data.</text>
</comment>
<dbReference type="NCBIfam" id="TIGR01188">
    <property type="entry name" value="drrA"/>
    <property type="match status" value="1"/>
</dbReference>
<evidence type="ECO:0000259" key="9">
    <source>
        <dbReference type="PROSITE" id="PS50893"/>
    </source>
</evidence>
<dbReference type="InterPro" id="IPR003593">
    <property type="entry name" value="AAA+_ATPase"/>
</dbReference>
<dbReference type="InterPro" id="IPR003439">
    <property type="entry name" value="ABC_transporter-like_ATP-bd"/>
</dbReference>
<evidence type="ECO:0000313" key="11">
    <source>
        <dbReference type="Proteomes" id="UP000741863"/>
    </source>
</evidence>
<name>A0ABS2PAC6_9BACL</name>
<dbReference type="PANTHER" id="PTHR42711">
    <property type="entry name" value="ABC TRANSPORTER ATP-BINDING PROTEIN"/>
    <property type="match status" value="1"/>
</dbReference>
<evidence type="ECO:0000256" key="7">
    <source>
        <dbReference type="ARBA" id="ARBA00023136"/>
    </source>
</evidence>
<evidence type="ECO:0000256" key="5">
    <source>
        <dbReference type="ARBA" id="ARBA00022840"/>
    </source>
</evidence>
<dbReference type="Pfam" id="PF00005">
    <property type="entry name" value="ABC_tran"/>
    <property type="match status" value="1"/>
</dbReference>
<dbReference type="SUPFAM" id="SSF52540">
    <property type="entry name" value="P-loop containing nucleoside triphosphate hydrolases"/>
    <property type="match status" value="1"/>
</dbReference>
<evidence type="ECO:0000256" key="4">
    <source>
        <dbReference type="ARBA" id="ARBA00022741"/>
    </source>
</evidence>
<keyword evidence="7" id="KW-0472">Membrane</keyword>
<dbReference type="PROSITE" id="PS00211">
    <property type="entry name" value="ABC_TRANSPORTER_1"/>
    <property type="match status" value="1"/>
</dbReference>
<evidence type="ECO:0000256" key="8">
    <source>
        <dbReference type="ARBA" id="ARBA00049985"/>
    </source>
</evidence>
<dbReference type="InterPro" id="IPR005894">
    <property type="entry name" value="DrrA"/>
</dbReference>
<dbReference type="InterPro" id="IPR050763">
    <property type="entry name" value="ABC_transporter_ATP-binding"/>
</dbReference>
<keyword evidence="4" id="KW-0547">Nucleotide-binding</keyword>
<dbReference type="PROSITE" id="PS50893">
    <property type="entry name" value="ABC_TRANSPORTER_2"/>
    <property type="match status" value="1"/>
</dbReference>
<organism evidence="10 11">
    <name type="scientific">Geomicrobium sediminis</name>
    <dbReference type="NCBI Taxonomy" id="1347788"/>
    <lineage>
        <taxon>Bacteria</taxon>
        <taxon>Bacillati</taxon>
        <taxon>Bacillota</taxon>
        <taxon>Bacilli</taxon>
        <taxon>Bacillales</taxon>
        <taxon>Geomicrobium</taxon>
    </lineage>
</organism>
<sequence>MTDQVISVQGIKKRYGEHLVLDGLSFHVERGSIFALLGENGAGKTTMVRILATLIKANSGSAKIGGYDTDSESVSVKKLISLTGQYAAVDELLTGEENLQMIGRLNHLDHRTVKARTVELLEQFDLSGAAKKRVSTYSGGMRRRLDIAISLFANPEVIFLDEPTTGLDPRSRKNMWELIRKLANRGVTIFLTTQYLEEADQLADKIAVMNNGKIIETGTSEQLKSIIGKEKLELTFQDQASFDEASKVIKGQINESEKVISVETEGSTESLRRLLNTLHENQIEPVAMHFRKPTLDDVFLEITGKSTKGVSSND</sequence>
<evidence type="ECO:0000256" key="1">
    <source>
        <dbReference type="ARBA" id="ARBA00004413"/>
    </source>
</evidence>
<dbReference type="RefSeq" id="WP_204696558.1">
    <property type="nucleotide sequence ID" value="NZ_JAFBEC010000003.1"/>
</dbReference>
<dbReference type="InterPro" id="IPR017871">
    <property type="entry name" value="ABC_transporter-like_CS"/>
</dbReference>
<keyword evidence="2" id="KW-0813">Transport</keyword>
<evidence type="ECO:0000313" key="10">
    <source>
        <dbReference type="EMBL" id="MBM7632377.1"/>
    </source>
</evidence>
<keyword evidence="11" id="KW-1185">Reference proteome</keyword>
<dbReference type="PANTHER" id="PTHR42711:SF19">
    <property type="entry name" value="DOXORUBICIN RESISTANCE ATP-BINDING PROTEIN DRRA"/>
    <property type="match status" value="1"/>
</dbReference>
<reference evidence="10 11" key="1">
    <citation type="submission" date="2021-01" db="EMBL/GenBank/DDBJ databases">
        <title>Genomic Encyclopedia of Type Strains, Phase IV (KMG-IV): sequencing the most valuable type-strain genomes for metagenomic binning, comparative biology and taxonomic classification.</title>
        <authorList>
            <person name="Goeker M."/>
        </authorList>
    </citation>
    <scope>NUCLEOTIDE SEQUENCE [LARGE SCALE GENOMIC DNA]</scope>
    <source>
        <strain evidence="10 11">DSM 25540</strain>
    </source>
</reference>
<gene>
    <name evidence="10" type="ORF">JOD17_001470</name>
</gene>
<comment type="subcellular location">
    <subcellularLocation>
        <location evidence="1">Cell membrane</location>
        <topology evidence="1">Peripheral membrane protein</topology>
        <orientation evidence="1">Cytoplasmic side</orientation>
    </subcellularLocation>
</comment>
<accession>A0ABS2PAC6</accession>
<evidence type="ECO:0000256" key="3">
    <source>
        <dbReference type="ARBA" id="ARBA00022475"/>
    </source>
</evidence>
<dbReference type="Gene3D" id="3.40.50.300">
    <property type="entry name" value="P-loop containing nucleotide triphosphate hydrolases"/>
    <property type="match status" value="1"/>
</dbReference>